<evidence type="ECO:0000313" key="4">
    <source>
        <dbReference type="Proteomes" id="UP000053097"/>
    </source>
</evidence>
<reference evidence="2 4" key="1">
    <citation type="journal article" date="2014" name="Curr. Biol.">
        <title>The genome of the clonal raider ant Cerapachys biroi.</title>
        <authorList>
            <person name="Oxley P.R."/>
            <person name="Ji L."/>
            <person name="Fetter-Pruneda I."/>
            <person name="McKenzie S.K."/>
            <person name="Li C."/>
            <person name="Hu H."/>
            <person name="Zhang G."/>
            <person name="Kronauer D.J."/>
        </authorList>
    </citation>
    <scope>NUCLEOTIDE SEQUENCE [LARGE SCALE GENOMIC DNA]</scope>
</reference>
<reference evidence="3" key="2">
    <citation type="journal article" date="2018" name="Genome Res.">
        <title>The genomic architecture and molecular evolution of ant odorant receptors.</title>
        <authorList>
            <person name="McKenzie S.K."/>
            <person name="Kronauer D.J.C."/>
        </authorList>
    </citation>
    <scope>NUCLEOTIDE SEQUENCE [LARGE SCALE GENOMIC DNA]</scope>
    <source>
        <strain evidence="3">Clonal line C1</strain>
    </source>
</reference>
<feature type="compositionally biased region" description="Polar residues" evidence="1">
    <location>
        <begin position="65"/>
        <end position="81"/>
    </location>
</feature>
<reference evidence="3" key="3">
    <citation type="submission" date="2018-07" db="EMBL/GenBank/DDBJ databases">
        <authorList>
            <person name="Mckenzie S.K."/>
            <person name="Kronauer D.J.C."/>
        </authorList>
    </citation>
    <scope>NUCLEOTIDE SEQUENCE</scope>
    <source>
        <strain evidence="3">Clonal line C1</strain>
    </source>
</reference>
<keyword evidence="4" id="KW-1185">Reference proteome</keyword>
<organism evidence="2 4">
    <name type="scientific">Ooceraea biroi</name>
    <name type="common">Clonal raider ant</name>
    <name type="synonym">Cerapachys biroi</name>
    <dbReference type="NCBI Taxonomy" id="2015173"/>
    <lineage>
        <taxon>Eukaryota</taxon>
        <taxon>Metazoa</taxon>
        <taxon>Ecdysozoa</taxon>
        <taxon>Arthropoda</taxon>
        <taxon>Hexapoda</taxon>
        <taxon>Insecta</taxon>
        <taxon>Pterygota</taxon>
        <taxon>Neoptera</taxon>
        <taxon>Endopterygota</taxon>
        <taxon>Hymenoptera</taxon>
        <taxon>Apocrita</taxon>
        <taxon>Aculeata</taxon>
        <taxon>Formicoidea</taxon>
        <taxon>Formicidae</taxon>
        <taxon>Dorylinae</taxon>
        <taxon>Ooceraea</taxon>
    </lineage>
</organism>
<feature type="compositionally biased region" description="Low complexity" evidence="1">
    <location>
        <begin position="53"/>
        <end position="64"/>
    </location>
</feature>
<feature type="region of interest" description="Disordered" evidence="1">
    <location>
        <begin position="52"/>
        <end position="87"/>
    </location>
</feature>
<dbReference type="Proteomes" id="UP000279307">
    <property type="component" value="Chromosome 2"/>
</dbReference>
<evidence type="ECO:0000256" key="1">
    <source>
        <dbReference type="SAM" id="MobiDB-lite"/>
    </source>
</evidence>
<evidence type="ECO:0000313" key="2">
    <source>
        <dbReference type="EMBL" id="EZA52593.1"/>
    </source>
</evidence>
<protein>
    <submittedName>
        <fullName evidence="2">Uncharacterized protein</fullName>
    </submittedName>
</protein>
<dbReference type="EMBL" id="QOIP01000002">
    <property type="protein sequence ID" value="RLU25575.1"/>
    <property type="molecule type" value="Genomic_DNA"/>
</dbReference>
<gene>
    <name evidence="3" type="ORF">DMN91_001732</name>
    <name evidence="2" type="ORF">X777_08076</name>
</gene>
<dbReference type="EMBL" id="KK107323">
    <property type="protein sequence ID" value="EZA52593.1"/>
    <property type="molecule type" value="Genomic_DNA"/>
</dbReference>
<name>A0A026W9C6_OOCBI</name>
<dbReference type="Proteomes" id="UP000053097">
    <property type="component" value="Unassembled WGS sequence"/>
</dbReference>
<dbReference type="AlphaFoldDB" id="A0A026W9C6"/>
<dbReference type="OrthoDB" id="7522901at2759"/>
<proteinExistence type="predicted"/>
<accession>A0A026W9C6</accession>
<sequence>MARTNDSKCGRGTKRAVVIVHSCDAAVTSRGTAMSQQYRVISIGNGGSVQQYSSNNTGNSNGTSIGASTETTSDNTNNHSQVEGMIK</sequence>
<evidence type="ECO:0000313" key="3">
    <source>
        <dbReference type="EMBL" id="RLU25575.1"/>
    </source>
</evidence>